<protein>
    <submittedName>
        <fullName evidence="2">Uncharacterized protein</fullName>
    </submittedName>
</protein>
<comment type="caution">
    <text evidence="2">The sequence shown here is derived from an EMBL/GenBank/DDBJ whole genome shotgun (WGS) entry which is preliminary data.</text>
</comment>
<organism evidence="2 3">
    <name type="scientific">Allonocardiopsis opalescens</name>
    <dbReference type="NCBI Taxonomy" id="1144618"/>
    <lineage>
        <taxon>Bacteria</taxon>
        <taxon>Bacillati</taxon>
        <taxon>Actinomycetota</taxon>
        <taxon>Actinomycetes</taxon>
        <taxon>Streptosporangiales</taxon>
        <taxon>Allonocardiopsis</taxon>
    </lineage>
</organism>
<evidence type="ECO:0000256" key="1">
    <source>
        <dbReference type="SAM" id="MobiDB-lite"/>
    </source>
</evidence>
<sequence>MIEFGQLATAIVTKHEPHLLDYGPEEQIARAVAALERFHAHTPLTPVAGTVVDLAGFGKAPVYFASGEDRYLLLSEVGEQLGMSLPAVCAWADGDHLEGLRAQREADERRGDGRLGYDCLRGLLNLDLWLCVDDPQASPDAGGRRWSFAGDWLISTDRIPALFTASPWREEFIANTTDVMRHAFRRFWGDKAAGNPLFHSDLTEDEARRKARRGPHLPDTTEEN</sequence>
<proteinExistence type="predicted"/>
<keyword evidence="3" id="KW-1185">Reference proteome</keyword>
<evidence type="ECO:0000313" key="3">
    <source>
        <dbReference type="Proteomes" id="UP000237846"/>
    </source>
</evidence>
<dbReference type="OrthoDB" id="3536765at2"/>
<dbReference type="EMBL" id="PVZC01000016">
    <property type="protein sequence ID" value="PRX90847.1"/>
    <property type="molecule type" value="Genomic_DNA"/>
</dbReference>
<dbReference type="RefSeq" id="WP_106253792.1">
    <property type="nucleotide sequence ID" value="NZ_PVZC01000016.1"/>
</dbReference>
<dbReference type="AlphaFoldDB" id="A0A2T0PPN9"/>
<reference evidence="2 3" key="1">
    <citation type="submission" date="2018-03" db="EMBL/GenBank/DDBJ databases">
        <title>Genomic Encyclopedia of Archaeal and Bacterial Type Strains, Phase II (KMG-II): from individual species to whole genera.</title>
        <authorList>
            <person name="Goeker M."/>
        </authorList>
    </citation>
    <scope>NUCLEOTIDE SEQUENCE [LARGE SCALE GENOMIC DNA]</scope>
    <source>
        <strain evidence="2 3">DSM 45601</strain>
    </source>
</reference>
<name>A0A2T0PPN9_9ACTN</name>
<evidence type="ECO:0000313" key="2">
    <source>
        <dbReference type="EMBL" id="PRX90847.1"/>
    </source>
</evidence>
<feature type="region of interest" description="Disordered" evidence="1">
    <location>
        <begin position="199"/>
        <end position="224"/>
    </location>
</feature>
<dbReference type="Proteomes" id="UP000237846">
    <property type="component" value="Unassembled WGS sequence"/>
</dbReference>
<gene>
    <name evidence="2" type="ORF">CLV72_11643</name>
</gene>
<accession>A0A2T0PPN9</accession>